<evidence type="ECO:0000259" key="5">
    <source>
        <dbReference type="Pfam" id="PF01728"/>
    </source>
</evidence>
<dbReference type="GO" id="GO:0008168">
    <property type="term" value="F:methyltransferase activity"/>
    <property type="evidence" value="ECO:0007669"/>
    <property type="project" value="UniProtKB-KW"/>
</dbReference>
<evidence type="ECO:0000256" key="3">
    <source>
        <dbReference type="PROSITE-ProRule" id="PRU00182"/>
    </source>
</evidence>
<dbReference type="InterPro" id="IPR047048">
    <property type="entry name" value="TlyA"/>
</dbReference>
<protein>
    <submittedName>
        <fullName evidence="6">23S rRNA (Cytidine1920-2'-O)/16S rRNA (Cytidine1409-2'-O)-methyltransferase</fullName>
    </submittedName>
</protein>
<organism evidence="6 7">
    <name type="scientific">Albimonas donghaensis</name>
    <dbReference type="NCBI Taxonomy" id="356660"/>
    <lineage>
        <taxon>Bacteria</taxon>
        <taxon>Pseudomonadati</taxon>
        <taxon>Pseudomonadota</taxon>
        <taxon>Alphaproteobacteria</taxon>
        <taxon>Rhodobacterales</taxon>
        <taxon>Paracoccaceae</taxon>
        <taxon>Albimonas</taxon>
    </lineage>
</organism>
<dbReference type="GO" id="GO:0003723">
    <property type="term" value="F:RNA binding"/>
    <property type="evidence" value="ECO:0007669"/>
    <property type="project" value="UniProtKB-KW"/>
</dbReference>
<dbReference type="SUPFAM" id="SSF53335">
    <property type="entry name" value="S-adenosyl-L-methionine-dependent methyltransferases"/>
    <property type="match status" value="1"/>
</dbReference>
<comment type="similarity">
    <text evidence="2">Belongs to the TlyA family.</text>
</comment>
<reference evidence="6 7" key="1">
    <citation type="submission" date="2016-10" db="EMBL/GenBank/DDBJ databases">
        <authorList>
            <person name="de Groot N.N."/>
        </authorList>
    </citation>
    <scope>NUCLEOTIDE SEQUENCE [LARGE SCALE GENOMIC DNA]</scope>
    <source>
        <strain evidence="6 7">DSM 17890</strain>
    </source>
</reference>
<dbReference type="GO" id="GO:0032259">
    <property type="term" value="P:methylation"/>
    <property type="evidence" value="ECO:0007669"/>
    <property type="project" value="UniProtKB-KW"/>
</dbReference>
<dbReference type="CDD" id="cd00165">
    <property type="entry name" value="S4"/>
    <property type="match status" value="1"/>
</dbReference>
<dbReference type="PROSITE" id="PS50889">
    <property type="entry name" value="S4"/>
    <property type="match status" value="1"/>
</dbReference>
<feature type="domain" description="RNA-binding S4" evidence="4">
    <location>
        <begin position="12"/>
        <end position="59"/>
    </location>
</feature>
<evidence type="ECO:0000313" key="7">
    <source>
        <dbReference type="Proteomes" id="UP000199118"/>
    </source>
</evidence>
<gene>
    <name evidence="6" type="ORF">SAMN05444336_103476</name>
</gene>
<keyword evidence="1 3" id="KW-0694">RNA-binding</keyword>
<evidence type="ECO:0000259" key="4">
    <source>
        <dbReference type="Pfam" id="PF01479"/>
    </source>
</evidence>
<keyword evidence="6" id="KW-0489">Methyltransferase</keyword>
<keyword evidence="6" id="KW-0808">Transferase</keyword>
<evidence type="ECO:0000313" key="6">
    <source>
        <dbReference type="EMBL" id="SDX15877.1"/>
    </source>
</evidence>
<dbReference type="Pfam" id="PF01479">
    <property type="entry name" value="S4"/>
    <property type="match status" value="1"/>
</dbReference>
<dbReference type="InterPro" id="IPR029063">
    <property type="entry name" value="SAM-dependent_MTases_sf"/>
</dbReference>
<dbReference type="Gene3D" id="3.40.50.150">
    <property type="entry name" value="Vaccinia Virus protein VP39"/>
    <property type="match status" value="1"/>
</dbReference>
<dbReference type="SUPFAM" id="SSF55174">
    <property type="entry name" value="Alpha-L RNA-binding motif"/>
    <property type="match status" value="1"/>
</dbReference>
<dbReference type="PIRSF" id="PIRSF005578">
    <property type="entry name" value="TlyA"/>
    <property type="match status" value="1"/>
</dbReference>
<dbReference type="STRING" id="356660.SAMN05444336_103476"/>
<dbReference type="InterPro" id="IPR002942">
    <property type="entry name" value="S4_RNA-bd"/>
</dbReference>
<evidence type="ECO:0000256" key="2">
    <source>
        <dbReference type="ARBA" id="ARBA00029460"/>
    </source>
</evidence>
<dbReference type="AlphaFoldDB" id="A0A1H2ZEX0"/>
<dbReference type="CDD" id="cd02440">
    <property type="entry name" value="AdoMet_MTases"/>
    <property type="match status" value="1"/>
</dbReference>
<dbReference type="Proteomes" id="UP000199118">
    <property type="component" value="Unassembled WGS sequence"/>
</dbReference>
<dbReference type="EMBL" id="FNMZ01000003">
    <property type="protein sequence ID" value="SDX15877.1"/>
    <property type="molecule type" value="Genomic_DNA"/>
</dbReference>
<dbReference type="Gene3D" id="3.10.290.10">
    <property type="entry name" value="RNA-binding S4 domain"/>
    <property type="match status" value="1"/>
</dbReference>
<name>A0A1H2ZEX0_9RHOB</name>
<dbReference type="PANTHER" id="PTHR32319:SF0">
    <property type="entry name" value="BACTERIAL HEMOLYSIN-LIKE PROTEIN"/>
    <property type="match status" value="1"/>
</dbReference>
<dbReference type="InterPro" id="IPR002877">
    <property type="entry name" value="RNA_MeTrfase_FtsJ_dom"/>
</dbReference>
<dbReference type="OrthoDB" id="9784736at2"/>
<sequence length="251" mass="25860">MSDPRDPSAAPRRLDQAMAARGLAPSRARAQALIAAGVVEVDGAAASRASAKVGPAAEIRVTADPCPWVSRAALKLVHALDAFGLTPHGQALDLGASTGGFTEVLLARGAARVHALDVGHGQLHPSLAADPRVTSHEGVNVRALPEGLVPAPDWIVSDLSFIGLEKALPPALALARPGAVLVALIKPQFEAGPRAVGRGGLVRDPAVHAAVRARIRAFLETSGWEVTHEDASPIEGGDGNREFLIAARKAP</sequence>
<accession>A0A1H2ZEX0</accession>
<dbReference type="InterPro" id="IPR004538">
    <property type="entry name" value="Hemolysin_A/TlyA"/>
</dbReference>
<dbReference type="InterPro" id="IPR036986">
    <property type="entry name" value="S4_RNA-bd_sf"/>
</dbReference>
<evidence type="ECO:0000256" key="1">
    <source>
        <dbReference type="ARBA" id="ARBA00022884"/>
    </source>
</evidence>
<feature type="domain" description="Ribosomal RNA methyltransferase FtsJ" evidence="5">
    <location>
        <begin position="68"/>
        <end position="248"/>
    </location>
</feature>
<dbReference type="Pfam" id="PF01728">
    <property type="entry name" value="FtsJ"/>
    <property type="match status" value="1"/>
</dbReference>
<dbReference type="PANTHER" id="PTHR32319">
    <property type="entry name" value="BACTERIAL HEMOLYSIN-LIKE PROTEIN"/>
    <property type="match status" value="1"/>
</dbReference>
<dbReference type="RefSeq" id="WP_092681935.1">
    <property type="nucleotide sequence ID" value="NZ_FNMZ01000003.1"/>
</dbReference>
<keyword evidence="7" id="KW-1185">Reference proteome</keyword>
<proteinExistence type="inferred from homology"/>